<organism evidence="1 2">
    <name type="scientific">Sphaerisporangium rhizosphaerae</name>
    <dbReference type="NCBI Taxonomy" id="2269375"/>
    <lineage>
        <taxon>Bacteria</taxon>
        <taxon>Bacillati</taxon>
        <taxon>Actinomycetota</taxon>
        <taxon>Actinomycetes</taxon>
        <taxon>Streptosporangiales</taxon>
        <taxon>Streptosporangiaceae</taxon>
        <taxon>Sphaerisporangium</taxon>
    </lineage>
</organism>
<dbReference type="InterPro" id="IPR052552">
    <property type="entry name" value="YeaO-like"/>
</dbReference>
<dbReference type="EMBL" id="JBHTCG010000013">
    <property type="protein sequence ID" value="MFC7384683.1"/>
    <property type="molecule type" value="Genomic_DNA"/>
</dbReference>
<evidence type="ECO:0000313" key="2">
    <source>
        <dbReference type="Proteomes" id="UP001596496"/>
    </source>
</evidence>
<dbReference type="PANTHER" id="PTHR36849">
    <property type="entry name" value="CYTOPLASMIC PROTEIN-RELATED"/>
    <property type="match status" value="1"/>
</dbReference>
<dbReference type="Pfam" id="PF22752">
    <property type="entry name" value="DUF488-N3i"/>
    <property type="match status" value="1"/>
</dbReference>
<sequence length="125" mass="13966">MPVQVRRVYDAPDPEDGARLLVDRLWPRGVAKEAAHVDEWLKDVAPSGELRTWYGHDPEKFEAFRDRYLTELDDPARRRALDRIAELAREGPVTLLTATRDAGRSHAAVLAGLLGEARSGAKAPR</sequence>
<dbReference type="Proteomes" id="UP001596496">
    <property type="component" value="Unassembled WGS sequence"/>
</dbReference>
<dbReference type="PANTHER" id="PTHR36849:SF1">
    <property type="entry name" value="CYTOPLASMIC PROTEIN"/>
    <property type="match status" value="1"/>
</dbReference>
<proteinExistence type="predicted"/>
<comment type="caution">
    <text evidence="1">The sequence shown here is derived from an EMBL/GenBank/DDBJ whole genome shotgun (WGS) entry which is preliminary data.</text>
</comment>
<reference evidence="2" key="1">
    <citation type="journal article" date="2019" name="Int. J. Syst. Evol. Microbiol.">
        <title>The Global Catalogue of Microorganisms (GCM) 10K type strain sequencing project: providing services to taxonomists for standard genome sequencing and annotation.</title>
        <authorList>
            <consortium name="The Broad Institute Genomics Platform"/>
            <consortium name="The Broad Institute Genome Sequencing Center for Infectious Disease"/>
            <person name="Wu L."/>
            <person name="Ma J."/>
        </authorList>
    </citation>
    <scope>NUCLEOTIDE SEQUENCE [LARGE SCALE GENOMIC DNA]</scope>
    <source>
        <strain evidence="2">CECT 7649</strain>
    </source>
</reference>
<gene>
    <name evidence="1" type="ORF">ACFQSB_20895</name>
</gene>
<accession>A0ABW2PAD9</accession>
<keyword evidence="2" id="KW-1185">Reference proteome</keyword>
<name>A0ABW2PAD9_9ACTN</name>
<protein>
    <submittedName>
        <fullName evidence="1">DUF488 domain-containing protein</fullName>
    </submittedName>
</protein>
<evidence type="ECO:0000313" key="1">
    <source>
        <dbReference type="EMBL" id="MFC7384683.1"/>
    </source>
</evidence>
<dbReference type="RefSeq" id="WP_380828505.1">
    <property type="nucleotide sequence ID" value="NZ_JBHTCG010000013.1"/>
</dbReference>